<evidence type="ECO:0008006" key="5">
    <source>
        <dbReference type="Google" id="ProtNLM"/>
    </source>
</evidence>
<reference evidence="3 4" key="1">
    <citation type="submission" date="2017-03" db="EMBL/GenBank/DDBJ databases">
        <title>Genome sequence of Geothermobacter sp. EPR-M, Deep-Sea Iron Reducer.</title>
        <authorList>
            <person name="Tully B."/>
            <person name="Savalia P."/>
            <person name="Abuyen K."/>
            <person name="Baughan C."/>
            <person name="Romero E."/>
            <person name="Ronkowski C."/>
            <person name="Torres B."/>
            <person name="Tremblay J."/>
            <person name="Trujillo A."/>
            <person name="Tyler M."/>
            <person name="Perez-Rodriguez I."/>
            <person name="Amend J."/>
        </authorList>
    </citation>
    <scope>NUCLEOTIDE SEQUENCE [LARGE SCALE GENOMIC DNA]</scope>
    <source>
        <strain evidence="3 4">EPR-M</strain>
    </source>
</reference>
<dbReference type="Proteomes" id="UP000193136">
    <property type="component" value="Unassembled WGS sequence"/>
</dbReference>
<organism evidence="3 4">
    <name type="scientific">Geothermobacter hydrogeniphilus</name>
    <dbReference type="NCBI Taxonomy" id="1969733"/>
    <lineage>
        <taxon>Bacteria</taxon>
        <taxon>Pseudomonadati</taxon>
        <taxon>Thermodesulfobacteriota</taxon>
        <taxon>Desulfuromonadia</taxon>
        <taxon>Desulfuromonadales</taxon>
        <taxon>Geothermobacteraceae</taxon>
        <taxon>Geothermobacter</taxon>
    </lineage>
</organism>
<dbReference type="RefSeq" id="WP_085010192.1">
    <property type="nucleotide sequence ID" value="NZ_NAAD01000008.1"/>
</dbReference>
<accession>A0A1X0Y5P2</accession>
<proteinExistence type="predicted"/>
<dbReference type="InterPro" id="IPR003788">
    <property type="entry name" value="NDUFAF7"/>
</dbReference>
<dbReference type="PANTHER" id="PTHR12049:SF7">
    <property type="entry name" value="PROTEIN ARGININE METHYLTRANSFERASE NDUFAF7, MITOCHONDRIAL"/>
    <property type="match status" value="1"/>
</dbReference>
<dbReference type="PANTHER" id="PTHR12049">
    <property type="entry name" value="PROTEIN ARGININE METHYLTRANSFERASE NDUFAF7, MITOCHONDRIAL"/>
    <property type="match status" value="1"/>
</dbReference>
<evidence type="ECO:0000313" key="4">
    <source>
        <dbReference type="Proteomes" id="UP000193136"/>
    </source>
</evidence>
<sequence length="383" mass="43415">MTEEIQENHRLRELIGEQIRSRGGLPFIDYMRLCLYHPEYGYYMSPRRRIGKEGDFFTSSSVHHLFGRLIARQIVQVWELLGRQSMTVAEQGAGEGHLALDILDALQRENPDCYAGLSYRLVEVSPVNRERQQQLLAGHTARVDWCELEALRGMQGCFLSNELVDAFPVHLLEKRDNRLREVYVVEKDDRFAEELRQPASAVIDYFDWLGCGPLEGCRAEANPAAVDWLRQVGDLLGRGLVLTIDYGYPAEELYAPFRSAGTLLCYHQHQSNDNPYVHIGCQDITSHVDFTALQKAGAEAGLETLWFGEQYRFLMGLGFVEVLMELQAKENDPRKAQQLRMTLKNLIMPEGGMGETFKVLVQGKGLGSPELLCQRGIDAIPIP</sequence>
<evidence type="ECO:0000256" key="2">
    <source>
        <dbReference type="ARBA" id="ARBA00022679"/>
    </source>
</evidence>
<keyword evidence="1" id="KW-0489">Methyltransferase</keyword>
<keyword evidence="2" id="KW-0808">Transferase</keyword>
<dbReference type="AlphaFoldDB" id="A0A1X0Y5P2"/>
<evidence type="ECO:0000256" key="1">
    <source>
        <dbReference type="ARBA" id="ARBA00022603"/>
    </source>
</evidence>
<protein>
    <recommendedName>
        <fullName evidence="5">SAM-dependent methyltransferase, MidA family</fullName>
    </recommendedName>
</protein>
<evidence type="ECO:0000313" key="3">
    <source>
        <dbReference type="EMBL" id="ORJ60437.1"/>
    </source>
</evidence>
<dbReference type="InterPro" id="IPR038375">
    <property type="entry name" value="NDUFAF7_sf"/>
</dbReference>
<name>A0A1X0Y5P2_9BACT</name>
<gene>
    <name evidence="3" type="ORF">B5V00_07670</name>
</gene>
<dbReference type="GO" id="GO:0035243">
    <property type="term" value="F:protein-arginine omega-N symmetric methyltransferase activity"/>
    <property type="evidence" value="ECO:0007669"/>
    <property type="project" value="TreeGrafter"/>
</dbReference>
<dbReference type="InterPro" id="IPR029063">
    <property type="entry name" value="SAM-dependent_MTases_sf"/>
</dbReference>
<comment type="caution">
    <text evidence="3">The sequence shown here is derived from an EMBL/GenBank/DDBJ whole genome shotgun (WGS) entry which is preliminary data.</text>
</comment>
<dbReference type="Gene3D" id="3.40.50.12710">
    <property type="match status" value="1"/>
</dbReference>
<dbReference type="SUPFAM" id="SSF53335">
    <property type="entry name" value="S-adenosyl-L-methionine-dependent methyltransferases"/>
    <property type="match status" value="1"/>
</dbReference>
<dbReference type="EMBL" id="NAAD01000008">
    <property type="protein sequence ID" value="ORJ60437.1"/>
    <property type="molecule type" value="Genomic_DNA"/>
</dbReference>
<dbReference type="OrthoDB" id="9794208at2"/>
<dbReference type="GO" id="GO:0032259">
    <property type="term" value="P:methylation"/>
    <property type="evidence" value="ECO:0007669"/>
    <property type="project" value="UniProtKB-KW"/>
</dbReference>
<dbReference type="STRING" id="1969733.B5V00_07670"/>
<keyword evidence="4" id="KW-1185">Reference proteome</keyword>
<dbReference type="Pfam" id="PF02636">
    <property type="entry name" value="Methyltransf_28"/>
    <property type="match status" value="1"/>
</dbReference>